<dbReference type="PANTHER" id="PTHR19328:SF75">
    <property type="entry name" value="ALDOSE SUGAR DEHYDROGENASE YLII"/>
    <property type="match status" value="1"/>
</dbReference>
<organism evidence="3 4">
    <name type="scientific">Fundicoccus culcitae</name>
    <dbReference type="NCBI Taxonomy" id="2969821"/>
    <lineage>
        <taxon>Bacteria</taxon>
        <taxon>Bacillati</taxon>
        <taxon>Bacillota</taxon>
        <taxon>Bacilli</taxon>
        <taxon>Lactobacillales</taxon>
        <taxon>Aerococcaceae</taxon>
        <taxon>Fundicoccus</taxon>
    </lineage>
</organism>
<dbReference type="PANTHER" id="PTHR19328">
    <property type="entry name" value="HEDGEHOG-INTERACTING PROTEIN"/>
    <property type="match status" value="1"/>
</dbReference>
<protein>
    <submittedName>
        <fullName evidence="3">PQQ-dependent sugar dehydrogenase</fullName>
    </submittedName>
</protein>
<dbReference type="Pfam" id="PF07995">
    <property type="entry name" value="GSDH"/>
    <property type="match status" value="1"/>
</dbReference>
<dbReference type="Proteomes" id="UP001315967">
    <property type="component" value="Chromosome"/>
</dbReference>
<feature type="signal peptide" evidence="1">
    <location>
        <begin position="1"/>
        <end position="28"/>
    </location>
</feature>
<accession>A0ABY5P6V1</accession>
<feature type="domain" description="Glucose/Sorbosone dehydrogenase" evidence="2">
    <location>
        <begin position="69"/>
        <end position="400"/>
    </location>
</feature>
<sequence>MKNKSKRVKSMVVLSFLGSQMIVTLVQAQEGVETKPPVTEYEPRFPEQTRAQAVETEAEYDVNVITEALNSPWGMDELPDGRLLITQKNDGNMLIYSFETGELGQPIVGFPEVNNGGQGGMLDVAIAPDFKESRLIYFTFSENVEDGTVTAVGRGLLSEDETQVENTEVIFRAEPAYNGNLHYGSRLVFDNEGNLYVSFGERSDAGIREEAQNVEAYLGTVIHITADGQAVEASPYINDAHALAEIFTYGHRNVQGMDMHPETGEVWISEMGPQGGDEVNRLEAGSNYGWPRVSYGIEYSGAPINEGETSGDSFTEPIYYWDPSIAPSGMAFYDSDVIAEWGNNLFIGALAGSHIARLVIEDNWVVGEERLLANEEQRFRDIHVGTDGAIYAITDQGRLYQIQSAE</sequence>
<dbReference type="InterPro" id="IPR011042">
    <property type="entry name" value="6-blade_b-propeller_TolB-like"/>
</dbReference>
<evidence type="ECO:0000313" key="4">
    <source>
        <dbReference type="Proteomes" id="UP001315967"/>
    </source>
</evidence>
<evidence type="ECO:0000256" key="1">
    <source>
        <dbReference type="SAM" id="SignalP"/>
    </source>
</evidence>
<name>A0ABY5P6V1_9LACT</name>
<feature type="chain" id="PRO_5045110830" evidence="1">
    <location>
        <begin position="29"/>
        <end position="406"/>
    </location>
</feature>
<gene>
    <name evidence="3" type="ORF">NRE15_02115</name>
</gene>
<dbReference type="EMBL" id="CP102453">
    <property type="protein sequence ID" value="UUX34467.1"/>
    <property type="molecule type" value="Genomic_DNA"/>
</dbReference>
<dbReference type="RefSeq" id="WP_313793969.1">
    <property type="nucleotide sequence ID" value="NZ_CP102453.1"/>
</dbReference>
<dbReference type="SUPFAM" id="SSF50952">
    <property type="entry name" value="Soluble quinoprotein glucose dehydrogenase"/>
    <property type="match status" value="1"/>
</dbReference>
<keyword evidence="1" id="KW-0732">Signal</keyword>
<evidence type="ECO:0000313" key="3">
    <source>
        <dbReference type="EMBL" id="UUX34467.1"/>
    </source>
</evidence>
<dbReference type="InterPro" id="IPR011041">
    <property type="entry name" value="Quinoprot_gluc/sorb_DH_b-prop"/>
</dbReference>
<dbReference type="Gene3D" id="2.120.10.30">
    <property type="entry name" value="TolB, C-terminal domain"/>
    <property type="match status" value="1"/>
</dbReference>
<evidence type="ECO:0000259" key="2">
    <source>
        <dbReference type="Pfam" id="PF07995"/>
    </source>
</evidence>
<proteinExistence type="predicted"/>
<reference evidence="3 4" key="1">
    <citation type="submission" date="2022-08" db="EMBL/GenBank/DDBJ databases">
        <title>Aerococcaceae sp. nov isolated from spoiled eye mask.</title>
        <authorList>
            <person name="Zhou G."/>
            <person name="Xie X.-B."/>
            <person name="Shi Q.-S."/>
            <person name="Wang Y.-S."/>
            <person name="Wen X."/>
            <person name="Peng H."/>
            <person name="Yang X.-J."/>
            <person name="Tao H.-B."/>
            <person name="Huang X.-M."/>
        </authorList>
    </citation>
    <scope>NUCLEOTIDE SEQUENCE [LARGE SCALE GENOMIC DNA]</scope>
    <source>
        <strain evidence="4">DM20194951</strain>
    </source>
</reference>
<keyword evidence="4" id="KW-1185">Reference proteome</keyword>
<dbReference type="InterPro" id="IPR012938">
    <property type="entry name" value="Glc/Sorbosone_DH"/>
</dbReference>